<evidence type="ECO:0000313" key="2">
    <source>
        <dbReference type="Proteomes" id="UP000288794"/>
    </source>
</evidence>
<name>A0A443ICK3_9GAMM</name>
<comment type="caution">
    <text evidence="1">The sequence shown here is derived from an EMBL/GenBank/DDBJ whole genome shotgun (WGS) entry which is preliminary data.</text>
</comment>
<dbReference type="RefSeq" id="WP_128177366.1">
    <property type="nucleotide sequence ID" value="NZ_CP071409.1"/>
</dbReference>
<organism evidence="1 2">
    <name type="scientific">[Pantoea] beijingensis</name>
    <dbReference type="NCBI Taxonomy" id="1324864"/>
    <lineage>
        <taxon>Bacteria</taxon>
        <taxon>Pseudomonadati</taxon>
        <taxon>Pseudomonadota</taxon>
        <taxon>Gammaproteobacteria</taxon>
        <taxon>Enterobacterales</taxon>
        <taxon>Erwiniaceae</taxon>
        <taxon>Erwinia</taxon>
    </lineage>
</organism>
<dbReference type="EMBL" id="JMEE01000031">
    <property type="protein sequence ID" value="RWR01854.1"/>
    <property type="molecule type" value="Genomic_DNA"/>
</dbReference>
<protein>
    <recommendedName>
        <fullName evidence="3">DUF2848 domain-containing protein</fullName>
    </recommendedName>
</protein>
<gene>
    <name evidence="1" type="ORF">ED28_09440</name>
</gene>
<keyword evidence="2" id="KW-1185">Reference proteome</keyword>
<sequence>MKLRFTLQSHQEEAINVDVNQLVIAGWAGRDYHAVMHHIRELEALGVPRPGAVPLFYRVAINQLSQHDTLEVVGEHTSGEAEPFIFTYHGELYVSLASDHTDRQLEAHSVALSKQVCVKPVAQQAWRMAEVAEHWDSLMLRSWIRENDEWTLYQQGSLASLRTPGDLLERYTGGQSLPADGLAMSCGTLSTIGGIRPASEFRMELIDETLGRTLSHTYRSVTLPIVA</sequence>
<dbReference type="AlphaFoldDB" id="A0A443ICK3"/>
<dbReference type="Pfam" id="PF11010">
    <property type="entry name" value="DUF2848"/>
    <property type="match status" value="1"/>
</dbReference>
<dbReference type="Proteomes" id="UP000288794">
    <property type="component" value="Unassembled WGS sequence"/>
</dbReference>
<evidence type="ECO:0008006" key="3">
    <source>
        <dbReference type="Google" id="ProtNLM"/>
    </source>
</evidence>
<evidence type="ECO:0000313" key="1">
    <source>
        <dbReference type="EMBL" id="RWR01854.1"/>
    </source>
</evidence>
<dbReference type="InterPro" id="IPR021269">
    <property type="entry name" value="DUF2848"/>
</dbReference>
<proteinExistence type="predicted"/>
<reference evidence="1 2" key="1">
    <citation type="submission" date="2014-04" db="EMBL/GenBank/DDBJ databases">
        <title>Draft genome sequence of Pantoea beijingensis strain LMG 27579, an emerging pathogen to Pleurotus eryngii with potential industrial application.</title>
        <authorList>
            <person name="Xu F."/>
            <person name="Liu Y."/>
            <person name="Wang S."/>
            <person name="Yin Y."/>
            <person name="Ma Y."/>
            <person name="Zhao S."/>
            <person name="Rong C."/>
        </authorList>
    </citation>
    <scope>NUCLEOTIDE SEQUENCE [LARGE SCALE GENOMIC DNA]</scope>
    <source>
        <strain evidence="1 2">LMG 27579</strain>
    </source>
</reference>
<accession>A0A443ICK3</accession>